<dbReference type="Gramene" id="Manes.09G132100.1.v8.1">
    <property type="protein sequence ID" value="Manes.09G132100.1.v8.1.CDS.1"/>
    <property type="gene ID" value="Manes.09G132100.v8.1"/>
</dbReference>
<organism evidence="1 2">
    <name type="scientific">Manihot esculenta</name>
    <name type="common">Cassava</name>
    <name type="synonym">Jatropha manihot</name>
    <dbReference type="NCBI Taxonomy" id="3983"/>
    <lineage>
        <taxon>Eukaryota</taxon>
        <taxon>Viridiplantae</taxon>
        <taxon>Streptophyta</taxon>
        <taxon>Embryophyta</taxon>
        <taxon>Tracheophyta</taxon>
        <taxon>Spermatophyta</taxon>
        <taxon>Magnoliopsida</taxon>
        <taxon>eudicotyledons</taxon>
        <taxon>Gunneridae</taxon>
        <taxon>Pentapetalae</taxon>
        <taxon>rosids</taxon>
        <taxon>fabids</taxon>
        <taxon>Malpighiales</taxon>
        <taxon>Euphorbiaceae</taxon>
        <taxon>Crotonoideae</taxon>
        <taxon>Manihoteae</taxon>
        <taxon>Manihot</taxon>
    </lineage>
</organism>
<name>A0A2C9VBN9_MANES</name>
<dbReference type="OMA" id="IPRRWCA"/>
<evidence type="ECO:0008006" key="3">
    <source>
        <dbReference type="Google" id="ProtNLM"/>
    </source>
</evidence>
<dbReference type="STRING" id="3983.A0A2C9VBN9"/>
<dbReference type="InterPro" id="IPR015915">
    <property type="entry name" value="Kelch-typ_b-propeller"/>
</dbReference>
<dbReference type="PANTHER" id="PTHR47590:SF7">
    <property type="entry name" value="OS06G0711700 PROTEIN"/>
    <property type="match status" value="1"/>
</dbReference>
<sequence>METIPKPSKDIKKNSIDDIDDESLLPGLPNHLAHICLSSLSPSLLFSVCHAWRRLLYSHSYPPFFSLYVLLSPPLNAAKRNVDQVDTINSVEFLSLDPISSTWQSLPSPPSDPPLHLIHRYPSFLSRNLPIQSLTVANHLVLMAATTGRFVPALSRPLLFHPESNYWFFGPPFTIPRRWCATGSVGGTVYLASGVGSHYSGDVARSMERWDTKQKKENWRWEKMAALKDGRFSREAIEAVGCKGKLYMVNVKGNAVKDGWVYNVEENQWENMPKGMLAGWSGPAATMDEEVIYVVDEVKGALSEYDSERDCWKKVIELPELKRAEQIAAGRGRVCVVCGNGERIVVVDVVTTPTRVWEVEPPPGQQVVSLHILPRMSKHH</sequence>
<accession>A0A2C9VBN9</accession>
<gene>
    <name evidence="1" type="ORF">MANES_09G132100v8</name>
</gene>
<reference evidence="2" key="1">
    <citation type="journal article" date="2016" name="Nat. Biotechnol.">
        <title>Sequencing wild and cultivated cassava and related species reveals extensive interspecific hybridization and genetic diversity.</title>
        <authorList>
            <person name="Bredeson J.V."/>
            <person name="Lyons J.B."/>
            <person name="Prochnik S.E."/>
            <person name="Wu G.A."/>
            <person name="Ha C.M."/>
            <person name="Edsinger-Gonzales E."/>
            <person name="Grimwood J."/>
            <person name="Schmutz J."/>
            <person name="Rabbi I.Y."/>
            <person name="Egesi C."/>
            <person name="Nauluvula P."/>
            <person name="Lebot V."/>
            <person name="Ndunguru J."/>
            <person name="Mkamilo G."/>
            <person name="Bart R.S."/>
            <person name="Setter T.L."/>
            <person name="Gleadow R.M."/>
            <person name="Kulakow P."/>
            <person name="Ferguson M.E."/>
            <person name="Rounsley S."/>
            <person name="Rokhsar D.S."/>
        </authorList>
    </citation>
    <scope>NUCLEOTIDE SEQUENCE [LARGE SCALE GENOMIC DNA]</scope>
    <source>
        <strain evidence="2">cv. AM560-2</strain>
    </source>
</reference>
<dbReference type="SUPFAM" id="SSF117281">
    <property type="entry name" value="Kelch motif"/>
    <property type="match status" value="1"/>
</dbReference>
<comment type="caution">
    <text evidence="1">The sequence shown here is derived from an EMBL/GenBank/DDBJ whole genome shotgun (WGS) entry which is preliminary data.</text>
</comment>
<proteinExistence type="predicted"/>
<dbReference type="Gene3D" id="2.120.10.80">
    <property type="entry name" value="Kelch-type beta propeller"/>
    <property type="match status" value="1"/>
</dbReference>
<dbReference type="OrthoDB" id="1899182at2759"/>
<dbReference type="PANTHER" id="PTHR47590">
    <property type="entry name" value="F-BOX/KELCH-REPEAT PROTEIN SKIP25"/>
    <property type="match status" value="1"/>
</dbReference>
<dbReference type="EMBL" id="CM004395">
    <property type="protein sequence ID" value="OAY41827.1"/>
    <property type="molecule type" value="Genomic_DNA"/>
</dbReference>
<keyword evidence="2" id="KW-1185">Reference proteome</keyword>
<protein>
    <recommendedName>
        <fullName evidence="3">F-box domain-containing protein</fullName>
    </recommendedName>
</protein>
<evidence type="ECO:0000313" key="2">
    <source>
        <dbReference type="Proteomes" id="UP000091857"/>
    </source>
</evidence>
<evidence type="ECO:0000313" key="1">
    <source>
        <dbReference type="EMBL" id="OAY41827.1"/>
    </source>
</evidence>
<dbReference type="Proteomes" id="UP000091857">
    <property type="component" value="Chromosome 9"/>
</dbReference>
<dbReference type="AlphaFoldDB" id="A0A2C9VBN9"/>